<comment type="similarity">
    <text evidence="2">Belongs to the glycosyltransferase 20 family.</text>
</comment>
<dbReference type="Gene3D" id="3.40.50.2000">
    <property type="entry name" value="Glycogen Phosphorylase B"/>
    <property type="match status" value="2"/>
</dbReference>
<dbReference type="NCBIfam" id="TIGR00685">
    <property type="entry name" value="T6PP"/>
    <property type="match status" value="1"/>
</dbReference>
<dbReference type="Gene3D" id="3.40.50.1000">
    <property type="entry name" value="HAD superfamily/HAD-like"/>
    <property type="match status" value="1"/>
</dbReference>
<evidence type="ECO:0000313" key="4">
    <source>
        <dbReference type="Proteomes" id="UP001500582"/>
    </source>
</evidence>
<dbReference type="PANTHER" id="PTHR10788">
    <property type="entry name" value="TREHALOSE-6-PHOSPHATE SYNTHASE"/>
    <property type="match status" value="1"/>
</dbReference>
<organism evidence="3 4">
    <name type="scientific">Mucilaginibacter gynuensis</name>
    <dbReference type="NCBI Taxonomy" id="1302236"/>
    <lineage>
        <taxon>Bacteria</taxon>
        <taxon>Pseudomonadati</taxon>
        <taxon>Bacteroidota</taxon>
        <taxon>Sphingobacteriia</taxon>
        <taxon>Sphingobacteriales</taxon>
        <taxon>Sphingobacteriaceae</taxon>
        <taxon>Mucilaginibacter</taxon>
    </lineage>
</organism>
<dbReference type="InterPro" id="IPR023214">
    <property type="entry name" value="HAD_sf"/>
</dbReference>
<dbReference type="NCBIfam" id="NF011071">
    <property type="entry name" value="PRK14501.1"/>
    <property type="match status" value="1"/>
</dbReference>
<dbReference type="PANTHER" id="PTHR10788:SF106">
    <property type="entry name" value="BCDNA.GH08860"/>
    <property type="match status" value="1"/>
</dbReference>
<dbReference type="Gene3D" id="3.30.70.1020">
    <property type="entry name" value="Trehalose-6-phosphate phosphatase related protein, domain 2"/>
    <property type="match status" value="1"/>
</dbReference>
<sequence length="750" mass="85965">MQVLCANFWPFYLYIDEEAMSKTIIVSNRLPVKVTEEDGQYKVATSEGGLATGLGSVYQSGDNVWLGWPGVEVAGDDKQNEVTQKLAEVSLRPVFLTADEISGYYEGFSNEILWPIFHYYASTYANYKLADWECYQHVNRKFADAVIAIAEPGDTIWIHDYQLLLLPGLVRATRPDISIGFFLHIPFPSFEMFRLIPWRSELIEGILGADLIGFHTFDDASHFISAATRLLPVNSSSNIITVDDRPVVVESFPMGIDDEKYGALTRDPEVVSEINYLRETFKDKRVFLSIDRLDYSKGILQRLQAFELLLDTHPEYIGRIVLHMIVVPSRDTVPQYMELKQNVDRKVGDINARYRTLDWSPVHYFYRPFPINTLSALYHVADICLVTPMRDGMNLVSKEYIASRTQETGVLVLSEMAGASKELIDAVIVNPSNIASMAEAMQTALTMSLNEQKRRMRLMRQVVSKFNIKHWVKLFMERMREVKQMQQSMRSRHITDVTEQAIKKIYNKTSKRIIFLDYDGTLVGFKDDINSAMPDQELYELLEELSDDPANNIVLVSGRSHVNLEEWFGHTNLNLVAEHGAWQKRNGQWENIPGLNDQWKQDIYPVLETYVDRTPGAFIEEKNYSLVWHYRKTEKGLGELRTNELMNNLRYLINDRGLQLLPGNKVVEIKNIEINKGKATSALLHNKEYDFIMALGDDHTDEDIFKALPDNSLTVKVGSNISAARFYLRNYHEVRHLLKSLSTPVVQDGV</sequence>
<dbReference type="SUPFAM" id="SSF56784">
    <property type="entry name" value="HAD-like"/>
    <property type="match status" value="1"/>
</dbReference>
<name>A0ABP8GIX4_9SPHI</name>
<comment type="similarity">
    <text evidence="1">In the C-terminal section; belongs to the trehalose phosphatase family.</text>
</comment>
<dbReference type="CDD" id="cd03788">
    <property type="entry name" value="GT20_TPS"/>
    <property type="match status" value="1"/>
</dbReference>
<dbReference type="InterPro" id="IPR003337">
    <property type="entry name" value="Trehalose_PPase"/>
</dbReference>
<dbReference type="CDD" id="cd01627">
    <property type="entry name" value="HAD_TPP"/>
    <property type="match status" value="1"/>
</dbReference>
<protein>
    <submittedName>
        <fullName evidence="3">Bifunctional alpha,alpha-trehalose-phosphate synthase (UDP-forming)/trehalose-phosphatase</fullName>
    </submittedName>
</protein>
<comment type="caution">
    <text evidence="3">The sequence shown here is derived from an EMBL/GenBank/DDBJ whole genome shotgun (WGS) entry which is preliminary data.</text>
</comment>
<evidence type="ECO:0000256" key="2">
    <source>
        <dbReference type="ARBA" id="ARBA00008799"/>
    </source>
</evidence>
<dbReference type="InterPro" id="IPR036412">
    <property type="entry name" value="HAD-like_sf"/>
</dbReference>
<dbReference type="Pfam" id="PF02358">
    <property type="entry name" value="Trehalose_PPase"/>
    <property type="match status" value="1"/>
</dbReference>
<reference evidence="4" key="1">
    <citation type="journal article" date="2019" name="Int. J. Syst. Evol. Microbiol.">
        <title>The Global Catalogue of Microorganisms (GCM) 10K type strain sequencing project: providing services to taxonomists for standard genome sequencing and annotation.</title>
        <authorList>
            <consortium name="The Broad Institute Genomics Platform"/>
            <consortium name="The Broad Institute Genome Sequencing Center for Infectious Disease"/>
            <person name="Wu L."/>
            <person name="Ma J."/>
        </authorList>
    </citation>
    <scope>NUCLEOTIDE SEQUENCE [LARGE SCALE GENOMIC DNA]</scope>
    <source>
        <strain evidence="4">JCM 17705</strain>
    </source>
</reference>
<evidence type="ECO:0000313" key="3">
    <source>
        <dbReference type="EMBL" id="GAA4325211.1"/>
    </source>
</evidence>
<dbReference type="EMBL" id="BAABFT010000006">
    <property type="protein sequence ID" value="GAA4325211.1"/>
    <property type="molecule type" value="Genomic_DNA"/>
</dbReference>
<proteinExistence type="inferred from homology"/>
<keyword evidence="4" id="KW-1185">Reference proteome</keyword>
<dbReference type="InterPro" id="IPR006379">
    <property type="entry name" value="HAD-SF_hydro_IIB"/>
</dbReference>
<accession>A0ABP8GIX4</accession>
<dbReference type="NCBIfam" id="TIGR01484">
    <property type="entry name" value="HAD-SF-IIB"/>
    <property type="match status" value="1"/>
</dbReference>
<dbReference type="SUPFAM" id="SSF53756">
    <property type="entry name" value="UDP-Glycosyltransferase/glycogen phosphorylase"/>
    <property type="match status" value="1"/>
</dbReference>
<dbReference type="InterPro" id="IPR001830">
    <property type="entry name" value="Glyco_trans_20"/>
</dbReference>
<dbReference type="Proteomes" id="UP001500582">
    <property type="component" value="Unassembled WGS sequence"/>
</dbReference>
<dbReference type="Pfam" id="PF00982">
    <property type="entry name" value="Glyco_transf_20"/>
    <property type="match status" value="1"/>
</dbReference>
<gene>
    <name evidence="3" type="ORF">GCM10023149_27370</name>
</gene>
<evidence type="ECO:0000256" key="1">
    <source>
        <dbReference type="ARBA" id="ARBA00006330"/>
    </source>
</evidence>